<dbReference type="GO" id="GO:0071949">
    <property type="term" value="F:FAD binding"/>
    <property type="evidence" value="ECO:0007669"/>
    <property type="project" value="InterPro"/>
</dbReference>
<dbReference type="InterPro" id="IPR016171">
    <property type="entry name" value="Vanillyl_alc_oxidase_C-sub2"/>
</dbReference>
<dbReference type="NCBIfam" id="TIGR01679">
    <property type="entry name" value="bact_FAD_ox"/>
    <property type="match status" value="1"/>
</dbReference>
<dbReference type="AlphaFoldDB" id="A0A7R7HUC8"/>
<dbReference type="InterPro" id="IPR006094">
    <property type="entry name" value="Oxid_FAD_bind_N"/>
</dbReference>
<dbReference type="Pfam" id="PF01565">
    <property type="entry name" value="FAD_binding_4"/>
    <property type="match status" value="1"/>
</dbReference>
<dbReference type="PIRSF" id="PIRSF000136">
    <property type="entry name" value="LGO_GLO"/>
    <property type="match status" value="1"/>
</dbReference>
<dbReference type="GO" id="GO:0016020">
    <property type="term" value="C:membrane"/>
    <property type="evidence" value="ECO:0007669"/>
    <property type="project" value="InterPro"/>
</dbReference>
<sequence length="433" mass="47278">MTSPQWTNWAGNQRSVARQVTEADTAEHVAEIVGRVRESGGTLKAVGSGHSFTGAASTDGVRLTPASGAYSVDREAKRITVPAGMPLHALNRVLAAVDLALPNLGDIDRQTVAGAISTGTHGTGAKLGGLATFVAGLTLVTGTGEVLHASPTEHPEVFEAARLGVGAVGVLTELELSCVDSFPLRADERPMPLDTVLSTVDELAAANDHFEFYWFPYTELTSVKRNNRLGPDEAPHPLPTWRRLLDDELLSNTAFSVLCKLVRRAPALAPRVNGLSARALSARSYADRSDRVFCTPRRVRFVEMEYSVPREALPDAFAGLRRAVETCGVHIAFPVEVRVAAADDVWLSTAHGRDAAYLAVHQYVGMAYEPYFHAVEAVLRDLDGRPHWGKLHWQDADSLRASYPRFDEFRAVRDRLDPDRVFANDYTRRVFGD</sequence>
<dbReference type="Gene3D" id="1.10.45.10">
    <property type="entry name" value="Vanillyl-alcohol Oxidase, Chain A, domain 4"/>
    <property type="match status" value="1"/>
</dbReference>
<dbReference type="InterPro" id="IPR010031">
    <property type="entry name" value="FAD_lactone_oxidase-like"/>
</dbReference>
<evidence type="ECO:0000313" key="3">
    <source>
        <dbReference type="EMBL" id="BCJ32737.1"/>
    </source>
</evidence>
<keyword evidence="4" id="KW-1185">Reference proteome</keyword>
<evidence type="ECO:0000256" key="1">
    <source>
        <dbReference type="ARBA" id="ARBA00023002"/>
    </source>
</evidence>
<accession>A0A7R7HUC8</accession>
<dbReference type="GO" id="GO:0080049">
    <property type="term" value="F:L-gulono-1,4-lactone dehydrogenase activity"/>
    <property type="evidence" value="ECO:0007669"/>
    <property type="project" value="TreeGrafter"/>
</dbReference>
<dbReference type="RefSeq" id="WP_203959746.1">
    <property type="nucleotide sequence ID" value="NZ_AP023355.1"/>
</dbReference>
<organism evidence="3 4">
    <name type="scientific">Actinocatenispora thailandica</name>
    <dbReference type="NCBI Taxonomy" id="227318"/>
    <lineage>
        <taxon>Bacteria</taxon>
        <taxon>Bacillati</taxon>
        <taxon>Actinomycetota</taxon>
        <taxon>Actinomycetes</taxon>
        <taxon>Micromonosporales</taxon>
        <taxon>Micromonosporaceae</taxon>
        <taxon>Actinocatenispora</taxon>
    </lineage>
</organism>
<evidence type="ECO:0000259" key="2">
    <source>
        <dbReference type="PROSITE" id="PS51387"/>
    </source>
</evidence>
<dbReference type="InterPro" id="IPR016166">
    <property type="entry name" value="FAD-bd_PCMH"/>
</dbReference>
<dbReference type="InterPro" id="IPR016167">
    <property type="entry name" value="FAD-bd_PCMH_sub1"/>
</dbReference>
<dbReference type="Gene3D" id="3.30.465.10">
    <property type="match status" value="1"/>
</dbReference>
<dbReference type="EMBL" id="AP023355">
    <property type="protein sequence ID" value="BCJ32737.1"/>
    <property type="molecule type" value="Genomic_DNA"/>
</dbReference>
<dbReference type="InterPro" id="IPR016169">
    <property type="entry name" value="FAD-bd_PCMH_sub2"/>
</dbReference>
<dbReference type="SUPFAM" id="SSF56176">
    <property type="entry name" value="FAD-binding/transporter-associated domain-like"/>
    <property type="match status" value="1"/>
</dbReference>
<dbReference type="PANTHER" id="PTHR43762">
    <property type="entry name" value="L-GULONOLACTONE OXIDASE"/>
    <property type="match status" value="1"/>
</dbReference>
<name>A0A7R7HUC8_9ACTN</name>
<dbReference type="InterPro" id="IPR007173">
    <property type="entry name" value="ALO_C"/>
</dbReference>
<dbReference type="Gene3D" id="3.30.70.2520">
    <property type="match status" value="1"/>
</dbReference>
<proteinExistence type="predicted"/>
<dbReference type="Proteomes" id="UP000611640">
    <property type="component" value="Chromosome"/>
</dbReference>
<dbReference type="Gene3D" id="3.30.43.10">
    <property type="entry name" value="Uridine Diphospho-n-acetylenolpyruvylglucosamine Reductase, domain 2"/>
    <property type="match status" value="1"/>
</dbReference>
<dbReference type="PROSITE" id="PS51387">
    <property type="entry name" value="FAD_PCMH"/>
    <property type="match status" value="1"/>
</dbReference>
<dbReference type="KEGG" id="atl:Athai_02400"/>
<feature type="domain" description="FAD-binding PCMH-type" evidence="2">
    <location>
        <begin position="13"/>
        <end position="181"/>
    </location>
</feature>
<gene>
    <name evidence="3" type="ORF">Athai_02400</name>
</gene>
<dbReference type="Pfam" id="PF04030">
    <property type="entry name" value="ALO"/>
    <property type="match status" value="1"/>
</dbReference>
<reference evidence="3 4" key="1">
    <citation type="submission" date="2020-08" db="EMBL/GenBank/DDBJ databases">
        <title>Whole genome shotgun sequence of Actinocatenispora thailandica NBRC 105041.</title>
        <authorList>
            <person name="Komaki H."/>
            <person name="Tamura T."/>
        </authorList>
    </citation>
    <scope>NUCLEOTIDE SEQUENCE [LARGE SCALE GENOMIC DNA]</scope>
    <source>
        <strain evidence="3 4">NBRC 105041</strain>
    </source>
</reference>
<dbReference type="PANTHER" id="PTHR43762:SF1">
    <property type="entry name" value="D-ARABINONO-1,4-LACTONE OXIDASE"/>
    <property type="match status" value="1"/>
</dbReference>
<protein>
    <submittedName>
        <fullName evidence="3">L-gulonolactone oxidase</fullName>
    </submittedName>
</protein>
<dbReference type="InterPro" id="IPR036318">
    <property type="entry name" value="FAD-bd_PCMH-like_sf"/>
</dbReference>
<evidence type="ECO:0000313" key="4">
    <source>
        <dbReference type="Proteomes" id="UP000611640"/>
    </source>
</evidence>
<keyword evidence="1" id="KW-0560">Oxidoreductase</keyword>
<dbReference type="GO" id="GO:0003885">
    <property type="term" value="F:D-arabinono-1,4-lactone oxidase activity"/>
    <property type="evidence" value="ECO:0007669"/>
    <property type="project" value="InterPro"/>
</dbReference>